<organism evidence="2 3">
    <name type="scientific">Paenibacillus zeirhizosphaerae</name>
    <dbReference type="NCBI Taxonomy" id="2987519"/>
    <lineage>
        <taxon>Bacteria</taxon>
        <taxon>Bacillati</taxon>
        <taxon>Bacillota</taxon>
        <taxon>Bacilli</taxon>
        <taxon>Bacillales</taxon>
        <taxon>Paenibacillaceae</taxon>
        <taxon>Paenibacillus</taxon>
    </lineage>
</organism>
<reference evidence="2 3" key="1">
    <citation type="submission" date="2022-10" db="EMBL/GenBank/DDBJ databases">
        <title>Paenibacillus description and whole genome data of maize root bacterial community.</title>
        <authorList>
            <person name="Marton D."/>
            <person name="Farkas M."/>
            <person name="Cserhati M."/>
        </authorList>
    </citation>
    <scope>NUCLEOTIDE SEQUENCE [LARGE SCALE GENOMIC DNA]</scope>
    <source>
        <strain evidence="2 3">P96</strain>
    </source>
</reference>
<dbReference type="EMBL" id="JAPCKK010000034">
    <property type="protein sequence ID" value="MDP4099362.1"/>
    <property type="molecule type" value="Genomic_DNA"/>
</dbReference>
<dbReference type="RefSeq" id="WP_305756977.1">
    <property type="nucleotide sequence ID" value="NZ_JAPCKK010000034.1"/>
</dbReference>
<dbReference type="Proteomes" id="UP001241848">
    <property type="component" value="Unassembled WGS sequence"/>
</dbReference>
<protein>
    <submittedName>
        <fullName evidence="2">Uncharacterized protein</fullName>
    </submittedName>
</protein>
<sequence length="141" mass="15550">MSGYYGHGSNNCSNGKCPDQTIIDPPKTQYQNIYKQQLVKVIHPIEIVKKTHCCPVYQHCYVYTVREEVAAPQNPGTFTPPVGVPGPASINSYRNKKAKKTSAVSRKASVSNPKAKIKSRTSSKPASKLGSKLTSNRMKKR</sequence>
<comment type="caution">
    <text evidence="2">The sequence shown here is derived from an EMBL/GenBank/DDBJ whole genome shotgun (WGS) entry which is preliminary data.</text>
</comment>
<feature type="compositionally biased region" description="Polar residues" evidence="1">
    <location>
        <begin position="102"/>
        <end position="112"/>
    </location>
</feature>
<feature type="compositionally biased region" description="Polar residues" evidence="1">
    <location>
        <begin position="132"/>
        <end position="141"/>
    </location>
</feature>
<evidence type="ECO:0000313" key="3">
    <source>
        <dbReference type="Proteomes" id="UP001241848"/>
    </source>
</evidence>
<keyword evidence="3" id="KW-1185">Reference proteome</keyword>
<feature type="compositionally biased region" description="Low complexity" evidence="1">
    <location>
        <begin position="75"/>
        <end position="87"/>
    </location>
</feature>
<accession>A0ABT9FXB1</accession>
<evidence type="ECO:0000313" key="2">
    <source>
        <dbReference type="EMBL" id="MDP4099362.1"/>
    </source>
</evidence>
<feature type="region of interest" description="Disordered" evidence="1">
    <location>
        <begin position="72"/>
        <end position="141"/>
    </location>
</feature>
<evidence type="ECO:0000256" key="1">
    <source>
        <dbReference type="SAM" id="MobiDB-lite"/>
    </source>
</evidence>
<name>A0ABT9FXB1_9BACL</name>
<gene>
    <name evidence="2" type="ORF">OIN60_21835</name>
</gene>
<proteinExistence type="predicted"/>